<dbReference type="OrthoDB" id="5687860at2"/>
<dbReference type="EMBL" id="FMAQ01000001">
    <property type="protein sequence ID" value="SCB77125.1"/>
    <property type="molecule type" value="Genomic_DNA"/>
</dbReference>
<proteinExistence type="predicted"/>
<dbReference type="RefSeq" id="WP_091346315.1">
    <property type="nucleotide sequence ID" value="NZ_FMAQ01000001.1"/>
</dbReference>
<protein>
    <submittedName>
        <fullName evidence="2">Phospholipid transport system transporter-binding protein</fullName>
    </submittedName>
</protein>
<dbReference type="Pfam" id="PF13466">
    <property type="entry name" value="STAS_2"/>
    <property type="match status" value="1"/>
</dbReference>
<keyword evidence="3" id="KW-1185">Reference proteome</keyword>
<dbReference type="STRING" id="1798182.GA0061081_101242"/>
<dbReference type="PROSITE" id="PS50801">
    <property type="entry name" value="STAS"/>
    <property type="match status" value="1"/>
</dbReference>
<dbReference type="CDD" id="cd07043">
    <property type="entry name" value="STAS_anti-anti-sigma_factors"/>
    <property type="match status" value="1"/>
</dbReference>
<evidence type="ECO:0000259" key="1">
    <source>
        <dbReference type="PROSITE" id="PS50801"/>
    </source>
</evidence>
<dbReference type="InterPro" id="IPR002645">
    <property type="entry name" value="STAS_dom"/>
</dbReference>
<dbReference type="Proteomes" id="UP000199670">
    <property type="component" value="Unassembled WGS sequence"/>
</dbReference>
<dbReference type="InterPro" id="IPR058548">
    <property type="entry name" value="MlaB-like_STAS"/>
</dbReference>
<organism evidence="2 3">
    <name type="scientific">Gilliamella bombicola</name>
    <dbReference type="NCBI Taxonomy" id="1798182"/>
    <lineage>
        <taxon>Bacteria</taxon>
        <taxon>Pseudomonadati</taxon>
        <taxon>Pseudomonadota</taxon>
        <taxon>Gammaproteobacteria</taxon>
        <taxon>Orbales</taxon>
        <taxon>Orbaceae</taxon>
        <taxon>Gilliamella</taxon>
    </lineage>
</organism>
<dbReference type="AlphaFoldDB" id="A0A1C3Z459"/>
<dbReference type="Gene3D" id="3.30.750.24">
    <property type="entry name" value="STAS domain"/>
    <property type="match status" value="1"/>
</dbReference>
<accession>A0A1C3Z459</accession>
<evidence type="ECO:0000313" key="2">
    <source>
        <dbReference type="EMBL" id="SCB77125.1"/>
    </source>
</evidence>
<dbReference type="InterPro" id="IPR036513">
    <property type="entry name" value="STAS_dom_sf"/>
</dbReference>
<reference evidence="3" key="1">
    <citation type="submission" date="2016-08" db="EMBL/GenBank/DDBJ databases">
        <authorList>
            <person name="Varghese N."/>
            <person name="Submissions Spin"/>
        </authorList>
    </citation>
    <scope>NUCLEOTIDE SEQUENCE [LARGE SCALE GENOMIC DNA]</scope>
    <source>
        <strain evidence="3">R-53248</strain>
    </source>
</reference>
<gene>
    <name evidence="2" type="ORF">GA0061081_101242</name>
</gene>
<feature type="domain" description="STAS" evidence="1">
    <location>
        <begin position="12"/>
        <end position="90"/>
    </location>
</feature>
<sequence>MSRIKTEKQQDILCLQGELDVHSLNDLWSTQDSILNGIKCIDVEQLTRVDSSGLATLIYFCNKYHVKLKGINPQLQTLITLYDLQPVINV</sequence>
<name>A0A1C3Z459_9GAMM</name>
<dbReference type="SUPFAM" id="SSF52091">
    <property type="entry name" value="SpoIIaa-like"/>
    <property type="match status" value="1"/>
</dbReference>
<evidence type="ECO:0000313" key="3">
    <source>
        <dbReference type="Proteomes" id="UP000199670"/>
    </source>
</evidence>